<evidence type="ECO:0000313" key="2">
    <source>
        <dbReference type="EMBL" id="SBS37773.1"/>
    </source>
</evidence>
<dbReference type="EMBL" id="FLOB01000021">
    <property type="protein sequence ID" value="SBS37773.1"/>
    <property type="molecule type" value="Genomic_DNA"/>
</dbReference>
<accession>A0A1A8TVG9</accession>
<feature type="domain" description="DUF6434" evidence="1">
    <location>
        <begin position="4"/>
        <end position="67"/>
    </location>
</feature>
<dbReference type="Pfam" id="PF20026">
    <property type="entry name" value="DUF6434"/>
    <property type="match status" value="1"/>
</dbReference>
<gene>
    <name evidence="2" type="ORF">MSP8886_04260</name>
</gene>
<dbReference type="RefSeq" id="WP_067020862.1">
    <property type="nucleotide sequence ID" value="NZ_FLOB01000021.1"/>
</dbReference>
<dbReference type="OrthoDB" id="9778090at2"/>
<sequence length="71" mass="8625">MEKFDWHKNPIDDYTIITDSYKTTQNVRRYFKSKFGESFKFDRTFMDWMKNATGLTMADAAQEWIRRQASK</sequence>
<dbReference type="InterPro" id="IPR045492">
    <property type="entry name" value="DUF6434"/>
</dbReference>
<reference evidence="2 3" key="1">
    <citation type="submission" date="2016-06" db="EMBL/GenBank/DDBJ databases">
        <authorList>
            <person name="Kjaerup R.B."/>
            <person name="Dalgaard T.S."/>
            <person name="Juul-Madsen H.R."/>
        </authorList>
    </citation>
    <scope>NUCLEOTIDE SEQUENCE [LARGE SCALE GENOMIC DNA]</scope>
    <source>
        <strain evidence="2 3">CECT 8886</strain>
    </source>
</reference>
<name>A0A1A8TVG9_9GAMM</name>
<evidence type="ECO:0000313" key="3">
    <source>
        <dbReference type="Proteomes" id="UP000092544"/>
    </source>
</evidence>
<dbReference type="Proteomes" id="UP000092544">
    <property type="component" value="Unassembled WGS sequence"/>
</dbReference>
<protein>
    <recommendedName>
        <fullName evidence="1">DUF6434 domain-containing protein</fullName>
    </recommendedName>
</protein>
<dbReference type="AlphaFoldDB" id="A0A1A8TVG9"/>
<keyword evidence="3" id="KW-1185">Reference proteome</keyword>
<organism evidence="2 3">
    <name type="scientific">Marinomonas spartinae</name>
    <dbReference type="NCBI Taxonomy" id="1792290"/>
    <lineage>
        <taxon>Bacteria</taxon>
        <taxon>Pseudomonadati</taxon>
        <taxon>Pseudomonadota</taxon>
        <taxon>Gammaproteobacteria</taxon>
        <taxon>Oceanospirillales</taxon>
        <taxon>Oceanospirillaceae</taxon>
        <taxon>Marinomonas</taxon>
    </lineage>
</organism>
<proteinExistence type="predicted"/>
<evidence type="ECO:0000259" key="1">
    <source>
        <dbReference type="Pfam" id="PF20026"/>
    </source>
</evidence>